<feature type="transmembrane region" description="Helical" evidence="7">
    <location>
        <begin position="133"/>
        <end position="158"/>
    </location>
</feature>
<evidence type="ECO:0000256" key="4">
    <source>
        <dbReference type="ARBA" id="ARBA00022692"/>
    </source>
</evidence>
<comment type="similarity">
    <text evidence="7">Belongs to the TRAP transporter small permease family.</text>
</comment>
<feature type="transmembrane region" description="Helical" evidence="7">
    <location>
        <begin position="12"/>
        <end position="33"/>
    </location>
</feature>
<accession>A0A1M7BEB4</accession>
<comment type="subunit">
    <text evidence="7">The complex comprises the extracytoplasmic solute receptor protein and the two transmembrane proteins.</text>
</comment>
<dbReference type="InterPro" id="IPR055348">
    <property type="entry name" value="DctQ"/>
</dbReference>
<evidence type="ECO:0000256" key="2">
    <source>
        <dbReference type="ARBA" id="ARBA00022448"/>
    </source>
</evidence>
<comment type="subcellular location">
    <subcellularLocation>
        <location evidence="7">Cell inner membrane</location>
        <topology evidence="7">Multi-pass membrane protein</topology>
    </subcellularLocation>
    <subcellularLocation>
        <location evidence="1">Cell membrane</location>
        <topology evidence="1">Multi-pass membrane protein</topology>
    </subcellularLocation>
</comment>
<dbReference type="EMBL" id="FRBR01000003">
    <property type="protein sequence ID" value="SHL52949.1"/>
    <property type="molecule type" value="Genomic_DNA"/>
</dbReference>
<gene>
    <name evidence="9" type="ORF">SAMN05444398_103183</name>
</gene>
<evidence type="ECO:0000313" key="9">
    <source>
        <dbReference type="EMBL" id="SHL52949.1"/>
    </source>
</evidence>
<keyword evidence="3" id="KW-1003">Cell membrane</keyword>
<dbReference type="Proteomes" id="UP000183974">
    <property type="component" value="Unassembled WGS sequence"/>
</dbReference>
<keyword evidence="2 7" id="KW-0813">Transport</keyword>
<evidence type="ECO:0000256" key="3">
    <source>
        <dbReference type="ARBA" id="ARBA00022475"/>
    </source>
</evidence>
<keyword evidence="10" id="KW-1185">Reference proteome</keyword>
<keyword evidence="6 7" id="KW-0472">Membrane</keyword>
<dbReference type="Pfam" id="PF04290">
    <property type="entry name" value="DctQ"/>
    <property type="match status" value="1"/>
</dbReference>
<keyword evidence="5 7" id="KW-1133">Transmembrane helix</keyword>
<feature type="transmembrane region" description="Helical" evidence="7">
    <location>
        <begin position="91"/>
        <end position="113"/>
    </location>
</feature>
<dbReference type="GO" id="GO:0022857">
    <property type="term" value="F:transmembrane transporter activity"/>
    <property type="evidence" value="ECO:0007669"/>
    <property type="project" value="UniProtKB-UniRule"/>
</dbReference>
<name>A0A1M7BEB4_9RHOB</name>
<dbReference type="AlphaFoldDB" id="A0A1M7BEB4"/>
<evidence type="ECO:0000256" key="1">
    <source>
        <dbReference type="ARBA" id="ARBA00004651"/>
    </source>
</evidence>
<feature type="domain" description="Tripartite ATP-independent periplasmic transporters DctQ component" evidence="8">
    <location>
        <begin position="26"/>
        <end position="154"/>
    </location>
</feature>
<sequence length="167" mass="18503">MNVSRVVTGVVRSLAVLGGVVLSVVTLIIVISISGRALVWAGLGPIPGDFELLQAGVGFAIFAFLPWCQINRAHAKVDIISTLFPDYVNRVIDLISELLITLVMILIAWQLWFGLQDKISYHETTFVLQFPLAWPYAACFATAVVAVVVSIYMVGVRLKELRYRIKR</sequence>
<evidence type="ECO:0000313" key="10">
    <source>
        <dbReference type="Proteomes" id="UP000183974"/>
    </source>
</evidence>
<proteinExistence type="inferred from homology"/>
<dbReference type="GO" id="GO:0005886">
    <property type="term" value="C:plasma membrane"/>
    <property type="evidence" value="ECO:0007669"/>
    <property type="project" value="UniProtKB-SubCell"/>
</dbReference>
<protein>
    <recommendedName>
        <fullName evidence="7">TRAP transporter small permease protein</fullName>
    </recommendedName>
</protein>
<organism evidence="9 10">
    <name type="scientific">Roseovarius pacificus</name>
    <dbReference type="NCBI Taxonomy" id="337701"/>
    <lineage>
        <taxon>Bacteria</taxon>
        <taxon>Pseudomonadati</taxon>
        <taxon>Pseudomonadota</taxon>
        <taxon>Alphaproteobacteria</taxon>
        <taxon>Rhodobacterales</taxon>
        <taxon>Roseobacteraceae</taxon>
        <taxon>Roseovarius</taxon>
    </lineage>
</organism>
<feature type="transmembrane region" description="Helical" evidence="7">
    <location>
        <begin position="53"/>
        <end position="70"/>
    </location>
</feature>
<evidence type="ECO:0000259" key="8">
    <source>
        <dbReference type="Pfam" id="PF04290"/>
    </source>
</evidence>
<dbReference type="RefSeq" id="WP_073034233.1">
    <property type="nucleotide sequence ID" value="NZ_BMLR01000003.1"/>
</dbReference>
<evidence type="ECO:0000256" key="5">
    <source>
        <dbReference type="ARBA" id="ARBA00022989"/>
    </source>
</evidence>
<keyword evidence="7" id="KW-0997">Cell inner membrane</keyword>
<dbReference type="STRING" id="337701.SAMN05444398_103183"/>
<evidence type="ECO:0000256" key="7">
    <source>
        <dbReference type="RuleBase" id="RU369079"/>
    </source>
</evidence>
<dbReference type="OrthoDB" id="6183232at2"/>
<comment type="function">
    <text evidence="7">Part of the tripartite ATP-independent periplasmic (TRAP) transport system.</text>
</comment>
<keyword evidence="4 7" id="KW-0812">Transmembrane</keyword>
<reference evidence="9 10" key="1">
    <citation type="submission" date="2016-11" db="EMBL/GenBank/DDBJ databases">
        <authorList>
            <person name="Jaros S."/>
            <person name="Januszkiewicz K."/>
            <person name="Wedrychowicz H."/>
        </authorList>
    </citation>
    <scope>NUCLEOTIDE SEQUENCE [LARGE SCALE GENOMIC DNA]</scope>
    <source>
        <strain evidence="9 10">DSM 29589</strain>
    </source>
</reference>
<evidence type="ECO:0000256" key="6">
    <source>
        <dbReference type="ARBA" id="ARBA00023136"/>
    </source>
</evidence>